<keyword evidence="2" id="KW-1133">Transmembrane helix</keyword>
<dbReference type="GO" id="GO:0005634">
    <property type="term" value="C:nucleus"/>
    <property type="evidence" value="ECO:0007669"/>
    <property type="project" value="UniProtKB-SubCell"/>
</dbReference>
<comment type="caution">
    <text evidence="3">The sequence shown here is derived from an EMBL/GenBank/DDBJ whole genome shotgun (WGS) entry which is preliminary data.</text>
</comment>
<reference evidence="4" key="1">
    <citation type="submission" date="2019-07" db="EMBL/GenBank/DDBJ databases">
        <title>De Novo Assembly of kiwifruit Actinidia rufa.</title>
        <authorList>
            <person name="Sugita-Konishi S."/>
            <person name="Sato K."/>
            <person name="Mori E."/>
            <person name="Abe Y."/>
            <person name="Kisaki G."/>
            <person name="Hamano K."/>
            <person name="Suezawa K."/>
            <person name="Otani M."/>
            <person name="Fukuda T."/>
            <person name="Manabe T."/>
            <person name="Gomi K."/>
            <person name="Tabuchi M."/>
            <person name="Akimitsu K."/>
            <person name="Kataoka I."/>
        </authorList>
    </citation>
    <scope>NUCLEOTIDE SEQUENCE [LARGE SCALE GENOMIC DNA]</scope>
    <source>
        <strain evidence="4">cv. Fuchu</strain>
    </source>
</reference>
<dbReference type="GO" id="GO:0003700">
    <property type="term" value="F:DNA-binding transcription factor activity"/>
    <property type="evidence" value="ECO:0007669"/>
    <property type="project" value="InterPro"/>
</dbReference>
<feature type="compositionally biased region" description="Low complexity" evidence="1">
    <location>
        <begin position="160"/>
        <end position="174"/>
    </location>
</feature>
<dbReference type="EMBL" id="BJWL01000104">
    <property type="protein sequence ID" value="GFS29990.1"/>
    <property type="molecule type" value="Genomic_DNA"/>
</dbReference>
<feature type="transmembrane region" description="Helical" evidence="2">
    <location>
        <begin position="318"/>
        <end position="343"/>
    </location>
</feature>
<evidence type="ECO:0000256" key="1">
    <source>
        <dbReference type="SAM" id="MobiDB-lite"/>
    </source>
</evidence>
<evidence type="ECO:0000256" key="2">
    <source>
        <dbReference type="SAM" id="Phobius"/>
    </source>
</evidence>
<gene>
    <name evidence="3" type="ORF">Acr_00g0009580</name>
</gene>
<dbReference type="Proteomes" id="UP000585474">
    <property type="component" value="Unassembled WGS sequence"/>
</dbReference>
<accession>A0A7J0D952</accession>
<protein>
    <submittedName>
        <fullName evidence="3">Uncharacterized protein</fullName>
    </submittedName>
</protein>
<organism evidence="3 4">
    <name type="scientific">Actinidia rufa</name>
    <dbReference type="NCBI Taxonomy" id="165716"/>
    <lineage>
        <taxon>Eukaryota</taxon>
        <taxon>Viridiplantae</taxon>
        <taxon>Streptophyta</taxon>
        <taxon>Embryophyta</taxon>
        <taxon>Tracheophyta</taxon>
        <taxon>Spermatophyta</taxon>
        <taxon>Magnoliopsida</taxon>
        <taxon>eudicotyledons</taxon>
        <taxon>Gunneridae</taxon>
        <taxon>Pentapetalae</taxon>
        <taxon>asterids</taxon>
        <taxon>Ericales</taxon>
        <taxon>Actinidiaceae</taxon>
        <taxon>Actinidia</taxon>
    </lineage>
</organism>
<dbReference type="InterPro" id="IPR044787">
    <property type="entry name" value="HHO5-like"/>
</dbReference>
<sequence length="765" mass="84639">MGVNSAELNLDLGSIYAPKTISKILADVSEIGDVSEKNHRSSMALLDYHEIEGRERIQSERTESLPVTEEFMALKRDYDKGEGAKTSIDLGDKKDWMSSAQLWSTSKVKCENNYADLKNQFSDGSATEKPFQLCNLRNRGGAFLPFKRQSGLRMEADLGLNLEGNSGNSGSGSSVTDQMKPPNKPNQQEKKRQRRCWSPELHRVFVDALEQLGGAHSWPYIPQLNAYLDTPTIVSLDILQLNSCLDSLTAMSWTRSEGTVTCSYHVGLRTGTCPAKNKTLRSIIKRESMCPQIVAGPTAYCVTDSVARATPNHFIGQFLGVSLLLIDFFMLVFISNFWALAYLPLSGLSHSMEVVGLGFCPLRPPVAEIGCESGRGKQRSDSSFDLANPPSEASMFHKPNIEGSDGAMLPHLHQMSINLVQTVLTVDSLMHQHELSFNASDLLHVYTMVRPKRESSTHLLKDEDDGLYSFPHHKGCIPNNFNELFQNRSEECQAAIQAFNNRRASRMVVDLLAYNPIYYHVIPHRSDEFGRVKLPALCIEGRAPVRRGDDLVAAPEIPTAEPILVSSADLEDSDDLAFVPTFALSPTNLERASCHFRANEGTIFLARKIQKENQCSREVGQAGFSCCSRRQSWPLLQLSKKEMSATQLSPKPGLKWLRSMNKLNKALGGLGELKKVACGPVYERVFNYGVNLARKNYDKKLSELRPGIYQEGLLACLKELEVYLKEPTDEDLEKSAEVGGNLGSNAVEANTAVNGGLDANASPIV</sequence>
<evidence type="ECO:0000313" key="3">
    <source>
        <dbReference type="EMBL" id="GFS29990.1"/>
    </source>
</evidence>
<feature type="region of interest" description="Disordered" evidence="1">
    <location>
        <begin position="160"/>
        <end position="195"/>
    </location>
</feature>
<keyword evidence="4" id="KW-1185">Reference proteome</keyword>
<dbReference type="AlphaFoldDB" id="A0A7J0D952"/>
<keyword evidence="2" id="KW-0472">Membrane</keyword>
<evidence type="ECO:0000313" key="4">
    <source>
        <dbReference type="Proteomes" id="UP000585474"/>
    </source>
</evidence>
<dbReference type="PANTHER" id="PTHR31003">
    <property type="entry name" value="MYB FAMILY TRANSCRIPTION FACTOR"/>
    <property type="match status" value="1"/>
</dbReference>
<keyword evidence="2" id="KW-0812">Transmembrane</keyword>
<proteinExistence type="predicted"/>
<name>A0A7J0D952_9ERIC</name>
<dbReference type="GO" id="GO:0003677">
    <property type="term" value="F:DNA binding"/>
    <property type="evidence" value="ECO:0007669"/>
    <property type="project" value="UniProtKB-KW"/>
</dbReference>
<dbReference type="OrthoDB" id="10496977at2759"/>
<dbReference type="PANTHER" id="PTHR31003:SF22">
    <property type="entry name" value="TRANSCRIPTION FACTOR HHO5"/>
    <property type="match status" value="1"/>
</dbReference>
<dbReference type="Gene3D" id="1.10.10.60">
    <property type="entry name" value="Homeodomain-like"/>
    <property type="match status" value="1"/>
</dbReference>